<sequence length="1342" mass="151513">MSSPIAIKPLYNKLDDCLSADKFRLKRRITLLAQKAKGLGESKGAAPGDKSEASKRKALGDSTSHSANKGSQKNAQKSAEESLSTQFEKLKADINGSIEKRNWRKANLPKVEYPPLPVSDKKEDIKDAIANNQVVIVAGETGSGKTTQLPKICLELGLGVNGMIAHTQPRRLAARSVATRIAEELNTPLGEKVGFKIRFSDQVSERSYVKLMTDGMLLAEMQQDRFLNQYDTIIIDEAHERSLNIDFLLGYLRQLLHKRPDLKLIITSATIDPERFSKHFNNAPIIEVSGRTYPVEVRYHAPEDFDEDRDQSDAIIHAVDELMREAPGDILVFLSGEREIRDTQDALSKQHYRNTEIVPLYARLSAAEQNRIFQSHSGRRIVLATNVAETSLTVPGIKYVIDPGFARISRYSARSKVQRLPIEPISQASANQRAGRCGRVSDGICIRLYSEDDYLGRPEFTDPEILRTNLASVILQMLALGLGDIAAFPFVQPPDNRNINDGFRLLEEIQAIGKGKGKQKGKMQLTPLGRQIARLPIDPRYARMVIEAERTNALSEVMVIAAGLSIQDPRERPQEKRQQADEKHSEYQDKDSDFISLYNVWVAFREQQNALSQNQLRKWCKQQFINYLRMREWQDIVSQLKKSIAELGFGISKQEADYQSIHQAIASGLLSHMGFKDKEREYMGSRNSRFLIFPGSGLSKSQPKWVMAAELVETSKLFARMVAKIDPAWVEPLAEHVVQRSYSEPHWSKKRGAVIAFEKVTLFGLPIVMKRAKVYSLIDPPICHELFIREALVEGNTKLNYSFLEENQALLEQADEFEQKTRRRDLIVDDEELVSFYAKRIPLEANNDAAFKKWFRQHGSNDSLTFKEEDVYRQQPGQSVANAFPDVWRQGNITLPLRYNFEPNAVDDGVTVVIPLPVLNQVDNIGFDWLVPGLRHDLIVGLIKALPKRLRRNFVPAPNFAEACLADISETDKNNRPVPLLEAVTDKLRKMTGVIIESDEWNLAQLDKHLKMHFAVVNDNGDDIAKGDDLHALKQQCAGQVKQTFEKAATPELERSNIEQWDFESLPETFVQEVGGFEVQAFPALVEKGDKVDIALIEEADKAQALHKQGVNVLIKNAMPSPLNYLQSKLPNKAKLGLYFNPFGQVKALIDDCIFAGIDAIVTDYCEANKTDIRNKTDFEACLDIARANINDKVLEIAKQVEQGLTLAHQCQKQMKGNVPLTMINALGDCKAHLAQLVFPGFVSQIGEARLDDWNRYIKGLARRLEKLPIDPNKDRMHQVTVEKSTKEWEKTCSKYPKGKVPQALLDVRWMIEELRVSLFAQQLGTAYPISAKRITLHLAEY</sequence>
<dbReference type="InterPro" id="IPR001650">
    <property type="entry name" value="Helicase_C-like"/>
</dbReference>
<dbReference type="PROSITE" id="PS51194">
    <property type="entry name" value="HELICASE_CTER"/>
    <property type="match status" value="1"/>
</dbReference>
<dbReference type="Pfam" id="PF11898">
    <property type="entry name" value="DUF3418"/>
    <property type="match status" value="1"/>
</dbReference>
<evidence type="ECO:0000256" key="1">
    <source>
        <dbReference type="ARBA" id="ARBA00008792"/>
    </source>
</evidence>
<dbReference type="InterPro" id="IPR014001">
    <property type="entry name" value="Helicase_ATP-bd"/>
</dbReference>
<feature type="region of interest" description="Disordered" evidence="8">
    <location>
        <begin position="36"/>
        <end position="84"/>
    </location>
</feature>
<evidence type="ECO:0000313" key="12">
    <source>
        <dbReference type="Proteomes" id="UP000061468"/>
    </source>
</evidence>
<dbReference type="NCBIfam" id="TIGR01967">
    <property type="entry name" value="DEAH_box_HrpA"/>
    <property type="match status" value="1"/>
</dbReference>
<dbReference type="SMART" id="SM00382">
    <property type="entry name" value="AAA"/>
    <property type="match status" value="1"/>
</dbReference>
<dbReference type="InterPro" id="IPR024590">
    <property type="entry name" value="HrpA_C"/>
</dbReference>
<dbReference type="EC" id="3.6.4.13" evidence="2"/>
<keyword evidence="4" id="KW-0378">Hydrolase</keyword>
<dbReference type="Pfam" id="PF00271">
    <property type="entry name" value="Helicase_C"/>
    <property type="match status" value="1"/>
</dbReference>
<dbReference type="PANTHER" id="PTHR18934">
    <property type="entry name" value="ATP-DEPENDENT RNA HELICASE"/>
    <property type="match status" value="1"/>
</dbReference>
<dbReference type="NCBIfam" id="NF008348">
    <property type="entry name" value="PRK11131.1"/>
    <property type="match status" value="1"/>
</dbReference>
<comment type="catalytic activity">
    <reaction evidence="7">
        <text>ATP + H2O = ADP + phosphate + H(+)</text>
        <dbReference type="Rhea" id="RHEA:13065"/>
        <dbReference type="ChEBI" id="CHEBI:15377"/>
        <dbReference type="ChEBI" id="CHEBI:15378"/>
        <dbReference type="ChEBI" id="CHEBI:30616"/>
        <dbReference type="ChEBI" id="CHEBI:43474"/>
        <dbReference type="ChEBI" id="CHEBI:456216"/>
        <dbReference type="EC" id="3.6.4.13"/>
    </reaction>
</comment>
<proteinExistence type="inferred from homology"/>
<feature type="compositionally biased region" description="Polar residues" evidence="8">
    <location>
        <begin position="61"/>
        <end position="84"/>
    </location>
</feature>
<dbReference type="InterPro" id="IPR007502">
    <property type="entry name" value="Helicase-assoc_dom"/>
</dbReference>
<dbReference type="InterPro" id="IPR027417">
    <property type="entry name" value="P-loop_NTPase"/>
</dbReference>
<dbReference type="FunFam" id="1.20.120.1080:FF:000005">
    <property type="entry name" value="ATP-dependent helicase HrpA"/>
    <property type="match status" value="1"/>
</dbReference>
<evidence type="ECO:0000259" key="10">
    <source>
        <dbReference type="PROSITE" id="PS51194"/>
    </source>
</evidence>
<gene>
    <name evidence="11" type="ORF">AV942_08830</name>
</gene>
<reference evidence="11 12" key="1">
    <citation type="submission" date="2015-12" db="EMBL/GenBank/DDBJ databases">
        <title>Intraspecies pangenome expansion in the marine bacterium Alteromonas.</title>
        <authorList>
            <person name="Lopez-Perez M."/>
            <person name="Rodriguez-Valera F."/>
        </authorList>
    </citation>
    <scope>NUCLEOTIDE SEQUENCE [LARGE SCALE GENOMIC DNA]</scope>
    <source>
        <strain evidence="11 12">UM8</strain>
    </source>
</reference>
<dbReference type="SMART" id="SM00847">
    <property type="entry name" value="HA2"/>
    <property type="match status" value="1"/>
</dbReference>
<keyword evidence="3" id="KW-0547">Nucleotide-binding</keyword>
<dbReference type="EMBL" id="CP013928">
    <property type="protein sequence ID" value="AMJ78391.1"/>
    <property type="molecule type" value="Genomic_DNA"/>
</dbReference>
<dbReference type="GO" id="GO:0003724">
    <property type="term" value="F:RNA helicase activity"/>
    <property type="evidence" value="ECO:0007669"/>
    <property type="project" value="UniProtKB-EC"/>
</dbReference>
<evidence type="ECO:0000256" key="3">
    <source>
        <dbReference type="ARBA" id="ARBA00022741"/>
    </source>
</evidence>
<dbReference type="CDD" id="cd17989">
    <property type="entry name" value="DEXHc_HrpA"/>
    <property type="match status" value="1"/>
</dbReference>
<evidence type="ECO:0000313" key="11">
    <source>
        <dbReference type="EMBL" id="AMJ78391.1"/>
    </source>
</evidence>
<dbReference type="GO" id="GO:0005524">
    <property type="term" value="F:ATP binding"/>
    <property type="evidence" value="ECO:0007669"/>
    <property type="project" value="UniProtKB-KW"/>
</dbReference>
<dbReference type="PROSITE" id="PS51192">
    <property type="entry name" value="HELICASE_ATP_BIND_1"/>
    <property type="match status" value="1"/>
</dbReference>
<feature type="domain" description="Helicase C-terminal" evidence="10">
    <location>
        <begin position="318"/>
        <end position="481"/>
    </location>
</feature>
<dbReference type="SMART" id="SM00490">
    <property type="entry name" value="HELICc"/>
    <property type="match status" value="1"/>
</dbReference>
<keyword evidence="6" id="KW-0067">ATP-binding</keyword>
<dbReference type="InterPro" id="IPR011709">
    <property type="entry name" value="DEAD-box_helicase_OB_fold"/>
</dbReference>
<evidence type="ECO:0000256" key="8">
    <source>
        <dbReference type="SAM" id="MobiDB-lite"/>
    </source>
</evidence>
<dbReference type="FunFam" id="3.40.50.300:FF:000439">
    <property type="entry name" value="ATP-dependent RNA helicase HrpA"/>
    <property type="match status" value="1"/>
</dbReference>
<dbReference type="FunFam" id="3.40.50.300:FF:000575">
    <property type="entry name" value="ATP-dependent helicase hrpA"/>
    <property type="match status" value="1"/>
</dbReference>
<dbReference type="SMART" id="SM00487">
    <property type="entry name" value="DEXDc"/>
    <property type="match status" value="1"/>
</dbReference>
<evidence type="ECO:0000256" key="2">
    <source>
        <dbReference type="ARBA" id="ARBA00012552"/>
    </source>
</evidence>
<evidence type="ECO:0000256" key="6">
    <source>
        <dbReference type="ARBA" id="ARBA00022840"/>
    </source>
</evidence>
<dbReference type="Pfam" id="PF21010">
    <property type="entry name" value="HA2_C"/>
    <property type="match status" value="1"/>
</dbReference>
<evidence type="ECO:0000256" key="4">
    <source>
        <dbReference type="ARBA" id="ARBA00022801"/>
    </source>
</evidence>
<dbReference type="GO" id="GO:0016787">
    <property type="term" value="F:hydrolase activity"/>
    <property type="evidence" value="ECO:0007669"/>
    <property type="project" value="UniProtKB-KW"/>
</dbReference>
<feature type="region of interest" description="Disordered" evidence="8">
    <location>
        <begin position="568"/>
        <end position="588"/>
    </location>
</feature>
<keyword evidence="5 11" id="KW-0347">Helicase</keyword>
<evidence type="ECO:0000256" key="7">
    <source>
        <dbReference type="ARBA" id="ARBA00047984"/>
    </source>
</evidence>
<dbReference type="GO" id="GO:0003723">
    <property type="term" value="F:RNA binding"/>
    <property type="evidence" value="ECO:0007669"/>
    <property type="project" value="TreeGrafter"/>
</dbReference>
<name>A0AAC8XJV1_9ALTE</name>
<comment type="similarity">
    <text evidence="1">Belongs to the DEAD box helicase family. DEAH subfamily.</text>
</comment>
<dbReference type="InterPro" id="IPR011545">
    <property type="entry name" value="DEAD/DEAH_box_helicase_dom"/>
</dbReference>
<feature type="compositionally biased region" description="Basic and acidic residues" evidence="8">
    <location>
        <begin position="49"/>
        <end position="59"/>
    </location>
</feature>
<dbReference type="InterPro" id="IPR010222">
    <property type="entry name" value="RNA_helicase_HrpA"/>
</dbReference>
<dbReference type="Proteomes" id="UP000061468">
    <property type="component" value="Chromosome"/>
</dbReference>
<dbReference type="InterPro" id="IPR003593">
    <property type="entry name" value="AAA+_ATPase"/>
</dbReference>
<dbReference type="Gene3D" id="3.40.50.300">
    <property type="entry name" value="P-loop containing nucleotide triphosphate hydrolases"/>
    <property type="match status" value="2"/>
</dbReference>
<evidence type="ECO:0000259" key="9">
    <source>
        <dbReference type="PROSITE" id="PS51192"/>
    </source>
</evidence>
<evidence type="ECO:0000256" key="5">
    <source>
        <dbReference type="ARBA" id="ARBA00022806"/>
    </source>
</evidence>
<feature type="domain" description="Helicase ATP-binding" evidence="9">
    <location>
        <begin position="126"/>
        <end position="289"/>
    </location>
</feature>
<dbReference type="Pfam" id="PF07717">
    <property type="entry name" value="OB_NTP_bind"/>
    <property type="match status" value="1"/>
</dbReference>
<dbReference type="PANTHER" id="PTHR18934:SF99">
    <property type="entry name" value="ATP-DEPENDENT RNA HELICASE DHX37-RELATED"/>
    <property type="match status" value="1"/>
</dbReference>
<dbReference type="RefSeq" id="WP_015067024.1">
    <property type="nucleotide sequence ID" value="NZ_CP013928.1"/>
</dbReference>
<dbReference type="SUPFAM" id="SSF52540">
    <property type="entry name" value="P-loop containing nucleoside triphosphate hydrolases"/>
    <property type="match status" value="1"/>
</dbReference>
<organism evidence="11 12">
    <name type="scientific">Alteromonas mediterranea</name>
    <dbReference type="NCBI Taxonomy" id="314275"/>
    <lineage>
        <taxon>Bacteria</taxon>
        <taxon>Pseudomonadati</taxon>
        <taxon>Pseudomonadota</taxon>
        <taxon>Gammaproteobacteria</taxon>
        <taxon>Alteromonadales</taxon>
        <taxon>Alteromonadaceae</taxon>
        <taxon>Alteromonas/Salinimonas group</taxon>
        <taxon>Alteromonas</taxon>
    </lineage>
</organism>
<dbReference type="Pfam" id="PF00270">
    <property type="entry name" value="DEAD"/>
    <property type="match status" value="1"/>
</dbReference>
<dbReference type="CDD" id="cd18791">
    <property type="entry name" value="SF2_C_RHA"/>
    <property type="match status" value="1"/>
</dbReference>
<accession>A0AAC8XJV1</accession>
<dbReference type="Gene3D" id="1.20.120.1080">
    <property type="match status" value="1"/>
</dbReference>
<protein>
    <recommendedName>
        <fullName evidence="2">RNA helicase</fullName>
        <ecNumber evidence="2">3.6.4.13</ecNumber>
    </recommendedName>
</protein>